<sequence length="200" mass="20861">MLFYTGLLLLVVAVSLDGFGVGITYGMRKIHVPAVALCIIMLCSGGIVLLAMTIGTGITSLLSPDITRFIGGGILIVIGSLTFYNNVRSGKTQQQNHNAITTVLTDPNKADLDKSGNISSTEALLLGAALALDAFGAGIGASMLGYPSVFTAILVACMSGVFLFSGIKLGLYLAKNKQMQQMSLLPSLLLITIGVCNIFL</sequence>
<evidence type="ECO:0000256" key="2">
    <source>
        <dbReference type="ARBA" id="ARBA00022692"/>
    </source>
</evidence>
<keyword evidence="1" id="KW-1003">Cell membrane</keyword>
<dbReference type="PANTHER" id="PTHR35529">
    <property type="entry name" value="MANGANESE EFFLUX PUMP MNTP-RELATED"/>
    <property type="match status" value="1"/>
</dbReference>
<dbReference type="InterPro" id="IPR003810">
    <property type="entry name" value="Mntp/YtaF"/>
</dbReference>
<protein>
    <submittedName>
        <fullName evidence="6">Sporulation membrane protein YtaF</fullName>
    </submittedName>
</protein>
<comment type="caution">
    <text evidence="6">The sequence shown here is derived from an EMBL/GenBank/DDBJ whole genome shotgun (WGS) entry which is preliminary data.</text>
</comment>
<evidence type="ECO:0000313" key="6">
    <source>
        <dbReference type="EMBL" id="MCG3420254.1"/>
    </source>
</evidence>
<dbReference type="AlphaFoldDB" id="A0AAW5B9J6"/>
<dbReference type="Pfam" id="PF02659">
    <property type="entry name" value="Mntp"/>
    <property type="match status" value="2"/>
</dbReference>
<feature type="transmembrane region" description="Helical" evidence="5">
    <location>
        <begin position="123"/>
        <end position="144"/>
    </location>
</feature>
<name>A0AAW5B9J6_9BACI</name>
<organism evidence="6 7">
    <name type="scientific">Oceanobacillus jordanicus</name>
    <dbReference type="NCBI Taxonomy" id="2867266"/>
    <lineage>
        <taxon>Bacteria</taxon>
        <taxon>Bacillati</taxon>
        <taxon>Bacillota</taxon>
        <taxon>Bacilli</taxon>
        <taxon>Bacillales</taxon>
        <taxon>Bacillaceae</taxon>
        <taxon>Oceanobacillus</taxon>
    </lineage>
</organism>
<gene>
    <name evidence="6" type="primary">ytaF</name>
    <name evidence="6" type="ORF">K3T81_14005</name>
</gene>
<dbReference type="PANTHER" id="PTHR35529:SF2">
    <property type="entry name" value="SPORULATION PROTEIN YTAF-RELATED"/>
    <property type="match status" value="1"/>
</dbReference>
<accession>A0AAW5B9J6</accession>
<keyword evidence="2 5" id="KW-0812">Transmembrane</keyword>
<evidence type="ECO:0000256" key="4">
    <source>
        <dbReference type="ARBA" id="ARBA00023136"/>
    </source>
</evidence>
<dbReference type="EMBL" id="JAIFZM010000012">
    <property type="protein sequence ID" value="MCG3420254.1"/>
    <property type="molecule type" value="Genomic_DNA"/>
</dbReference>
<evidence type="ECO:0000256" key="1">
    <source>
        <dbReference type="ARBA" id="ARBA00022475"/>
    </source>
</evidence>
<dbReference type="Proteomes" id="UP001199631">
    <property type="component" value="Unassembled WGS sequence"/>
</dbReference>
<proteinExistence type="predicted"/>
<keyword evidence="4 5" id="KW-0472">Membrane</keyword>
<reference evidence="6 7" key="1">
    <citation type="journal article" date="2022" name="Evol. Bioinform. Online">
        <title>Draft Genome Sequence of Oceanobacillus jordanicus Strain GSFE11, a Halotolerant Plant Growth-Promoting Bacterial Endophyte Isolated From the Jordan Valley.</title>
        <authorList>
            <person name="Alhindi T."/>
            <person name="Albdaiwi R."/>
        </authorList>
    </citation>
    <scope>NUCLEOTIDE SEQUENCE [LARGE SCALE GENOMIC DNA]</scope>
    <source>
        <strain evidence="6 7">GSFE11</strain>
    </source>
</reference>
<feature type="transmembrane region" description="Helical" evidence="5">
    <location>
        <begin position="6"/>
        <end position="27"/>
    </location>
</feature>
<feature type="transmembrane region" description="Helical" evidence="5">
    <location>
        <begin position="150"/>
        <end position="174"/>
    </location>
</feature>
<evidence type="ECO:0000256" key="5">
    <source>
        <dbReference type="SAM" id="Phobius"/>
    </source>
</evidence>
<evidence type="ECO:0000313" key="7">
    <source>
        <dbReference type="Proteomes" id="UP001199631"/>
    </source>
</evidence>
<feature type="transmembrane region" description="Helical" evidence="5">
    <location>
        <begin position="66"/>
        <end position="84"/>
    </location>
</feature>
<dbReference type="InterPro" id="IPR014205">
    <property type="entry name" value="Spore_YtaF"/>
</dbReference>
<dbReference type="RefSeq" id="WP_238020599.1">
    <property type="nucleotide sequence ID" value="NZ_JAIFZM010000012.1"/>
</dbReference>
<feature type="transmembrane region" description="Helical" evidence="5">
    <location>
        <begin position="34"/>
        <end position="54"/>
    </location>
</feature>
<evidence type="ECO:0000256" key="3">
    <source>
        <dbReference type="ARBA" id="ARBA00022989"/>
    </source>
</evidence>
<keyword evidence="3 5" id="KW-1133">Transmembrane helix</keyword>
<dbReference type="NCBIfam" id="TIGR02840">
    <property type="entry name" value="spore_YtaF"/>
    <property type="match status" value="1"/>
</dbReference>
<keyword evidence="7" id="KW-1185">Reference proteome</keyword>